<dbReference type="Gene3D" id="1.10.260.40">
    <property type="entry name" value="lambda repressor-like DNA-binding domains"/>
    <property type="match status" value="1"/>
</dbReference>
<dbReference type="InterPro" id="IPR001387">
    <property type="entry name" value="Cro/C1-type_HTH"/>
</dbReference>
<proteinExistence type="predicted"/>
<dbReference type="SUPFAM" id="SSF51182">
    <property type="entry name" value="RmlC-like cupins"/>
    <property type="match status" value="1"/>
</dbReference>
<dbReference type="InterPro" id="IPR050807">
    <property type="entry name" value="TransReg_Diox_bact_type"/>
</dbReference>
<dbReference type="Proteomes" id="UP001165275">
    <property type="component" value="Unassembled WGS sequence"/>
</dbReference>
<dbReference type="PANTHER" id="PTHR46797">
    <property type="entry name" value="HTH-TYPE TRANSCRIPTIONAL REGULATOR"/>
    <property type="match status" value="1"/>
</dbReference>
<dbReference type="InterPro" id="IPR011051">
    <property type="entry name" value="RmlC_Cupin_sf"/>
</dbReference>
<reference evidence="5" key="1">
    <citation type="submission" date="2021-04" db="EMBL/GenBank/DDBJ databases">
        <title>Genome sequence of Serratia sp. arafor3.</title>
        <authorList>
            <person name="Besaury L."/>
        </authorList>
    </citation>
    <scope>NUCLEOTIDE SEQUENCE</scope>
    <source>
        <strain evidence="5">Arafor3</strain>
    </source>
</reference>
<accession>A0ABT0KAJ7</accession>
<dbReference type="InterPro" id="IPR014710">
    <property type="entry name" value="RmlC-like_jellyroll"/>
</dbReference>
<organism evidence="5 6">
    <name type="scientific">Serratia silvae</name>
    <dbReference type="NCBI Taxonomy" id="2824122"/>
    <lineage>
        <taxon>Bacteria</taxon>
        <taxon>Pseudomonadati</taxon>
        <taxon>Pseudomonadota</taxon>
        <taxon>Gammaproteobacteria</taxon>
        <taxon>Enterobacterales</taxon>
        <taxon>Yersiniaceae</taxon>
        <taxon>Serratia</taxon>
    </lineage>
</organism>
<dbReference type="RefSeq" id="WP_248945310.1">
    <property type="nucleotide sequence ID" value="NZ_CBCSGY010000012.1"/>
</dbReference>
<dbReference type="Pfam" id="PF01381">
    <property type="entry name" value="HTH_3"/>
    <property type="match status" value="1"/>
</dbReference>
<keyword evidence="1" id="KW-0805">Transcription regulation</keyword>
<sequence>MQDLASHLAQTLKLLRSQRGWSLNQAAENTGVSKAMLGQIERGESSPTVATLWKIATGFNVAFSAFLETAPLQPAAMLHRYGELPIFNQDNADMRVVPLFPFDRQLGFDMFVIDLAPGALSESSAHEPGVIEHVIVISGQLELAINGEWHSLASGEAMRFQADCPHAYHNVSTEPVRIHDLIHYPQVLSPQDKEGCP</sequence>
<name>A0ABT0KAJ7_9GAMM</name>
<dbReference type="CDD" id="cd00093">
    <property type="entry name" value="HTH_XRE"/>
    <property type="match status" value="1"/>
</dbReference>
<dbReference type="Pfam" id="PF07883">
    <property type="entry name" value="Cupin_2"/>
    <property type="match status" value="1"/>
</dbReference>
<keyword evidence="6" id="KW-1185">Reference proteome</keyword>
<comment type="caution">
    <text evidence="5">The sequence shown here is derived from an EMBL/GenBank/DDBJ whole genome shotgun (WGS) entry which is preliminary data.</text>
</comment>
<protein>
    <submittedName>
        <fullName evidence="5">Helix-turn-helix transcriptional regulator</fullName>
    </submittedName>
</protein>
<evidence type="ECO:0000313" key="6">
    <source>
        <dbReference type="Proteomes" id="UP001165275"/>
    </source>
</evidence>
<evidence type="ECO:0000313" key="5">
    <source>
        <dbReference type="EMBL" id="MCL1029051.1"/>
    </source>
</evidence>
<dbReference type="PANTHER" id="PTHR46797:SF23">
    <property type="entry name" value="HTH-TYPE TRANSCRIPTIONAL REGULATOR SUTR"/>
    <property type="match status" value="1"/>
</dbReference>
<dbReference type="SUPFAM" id="SSF47413">
    <property type="entry name" value="lambda repressor-like DNA-binding domains"/>
    <property type="match status" value="1"/>
</dbReference>
<evidence type="ECO:0000259" key="4">
    <source>
        <dbReference type="PROSITE" id="PS50943"/>
    </source>
</evidence>
<gene>
    <name evidence="5" type="ORF">KAJ71_08445</name>
</gene>
<dbReference type="CDD" id="cd02209">
    <property type="entry name" value="cupin_XRE_C"/>
    <property type="match status" value="1"/>
</dbReference>
<dbReference type="InterPro" id="IPR010982">
    <property type="entry name" value="Lambda_DNA-bd_dom_sf"/>
</dbReference>
<dbReference type="PROSITE" id="PS50943">
    <property type="entry name" value="HTH_CROC1"/>
    <property type="match status" value="1"/>
</dbReference>
<evidence type="ECO:0000256" key="2">
    <source>
        <dbReference type="ARBA" id="ARBA00023125"/>
    </source>
</evidence>
<keyword evidence="3" id="KW-0804">Transcription</keyword>
<dbReference type="Gene3D" id="2.60.120.10">
    <property type="entry name" value="Jelly Rolls"/>
    <property type="match status" value="1"/>
</dbReference>
<dbReference type="EMBL" id="JAGQDC010000005">
    <property type="protein sequence ID" value="MCL1029051.1"/>
    <property type="molecule type" value="Genomic_DNA"/>
</dbReference>
<evidence type="ECO:0000256" key="1">
    <source>
        <dbReference type="ARBA" id="ARBA00023015"/>
    </source>
</evidence>
<dbReference type="InterPro" id="IPR013096">
    <property type="entry name" value="Cupin_2"/>
</dbReference>
<keyword evidence="2" id="KW-0238">DNA-binding</keyword>
<feature type="domain" description="HTH cro/C1-type" evidence="4">
    <location>
        <begin position="12"/>
        <end position="66"/>
    </location>
</feature>
<evidence type="ECO:0000256" key="3">
    <source>
        <dbReference type="ARBA" id="ARBA00023163"/>
    </source>
</evidence>
<dbReference type="SMART" id="SM00530">
    <property type="entry name" value="HTH_XRE"/>
    <property type="match status" value="1"/>
</dbReference>